<dbReference type="InterPro" id="IPR001842">
    <property type="entry name" value="Peptidase_M36"/>
</dbReference>
<evidence type="ECO:0000256" key="7">
    <source>
        <dbReference type="ARBA" id="ARBA00022801"/>
    </source>
</evidence>
<evidence type="ECO:0000256" key="13">
    <source>
        <dbReference type="RuleBase" id="RU364017"/>
    </source>
</evidence>
<gene>
    <name evidence="15" type="primary">MEP</name>
    <name evidence="15" type="ORF">O9K51_08278</name>
</gene>
<keyword evidence="8 12" id="KW-0862">Zinc</keyword>
<evidence type="ECO:0000313" key="15">
    <source>
        <dbReference type="EMBL" id="KAJ6438876.1"/>
    </source>
</evidence>
<keyword evidence="4 13" id="KW-0645">Protease</keyword>
<evidence type="ECO:0000256" key="9">
    <source>
        <dbReference type="ARBA" id="ARBA00023049"/>
    </source>
</evidence>
<feature type="binding site" evidence="12">
    <location>
        <position position="504"/>
    </location>
    <ligand>
        <name>Zn(2+)</name>
        <dbReference type="ChEBI" id="CHEBI:29105"/>
        <note>catalytic</note>
    </ligand>
</feature>
<feature type="binding site" evidence="12">
    <location>
        <position position="478"/>
    </location>
    <ligand>
        <name>Zn(2+)</name>
        <dbReference type="ChEBI" id="CHEBI:29105"/>
        <note>catalytic</note>
    </ligand>
</feature>
<dbReference type="Gene3D" id="3.10.170.10">
    <property type="match status" value="1"/>
</dbReference>
<comment type="subcellular location">
    <subcellularLocation>
        <location evidence="1 13">Secreted</location>
    </subcellularLocation>
</comment>
<dbReference type="PANTHER" id="PTHR33478:SF1">
    <property type="entry name" value="EXTRACELLULAR METALLOPROTEINASE MEP"/>
    <property type="match status" value="1"/>
</dbReference>
<dbReference type="AlphaFoldDB" id="A0AB34FJP6"/>
<sequence>MALRADEAFRDARLVLASLNLEVVQDVDRQLRLRQCALFSASLKSLLLLGLTGLAANVQAHPQRREPHDASLSKRGVDLEKFRLPEISDYTTSSKAKADASVTSINKRGDYVEAAKELVKTIAPGAEYRLVNDHYVSSDGVAHVNFKQTLHGIDIDNADFNVNVGKDGKIFSYGNSFFKGEAPKENPLTKRDFSDSVTALKGAIDTLGLGVTVEKVKAEAKEGKEHFTLKGTKGAVSDPEAKLVYLQDKDGKLALTWRVETDVTDNWLLTYVDASNTKNVHGVVDYVADLATYQVYPWTINDPSEGQRTVIPDPWNSAASPFTWISDGRTNYTTTRGNNAIAQVNPSGGDSYLNNYRPNSPSLKFEYPYSPTQSRKEDYRDASITQLFYTADKYHDLLYVLGFNEQAGNFQTNNNGKGGRGNDFVILNAQDGSGTDNANFATPPDGQNGRMRMYMWTKSTPQRDCSFDANVVLHEYTHGLSTRLTGGPANSGCLNGLESGGMGEGWSDFMATAVRIKSTDKRDKDYTIGSWVYNNPKGIRAYPYSTNTNTNPYSYADANQQREVHAMGTIWGTILYEVIWNLIDKHGVTNKDFPEFDSAGVPKDGRYLAMKLVMGGMAIQPCNPNMVSARSAIIDADKSLTKGANQCELWKAFAKRGLGEGAQYSSSNRVESFKVPAGLGLEGRRRGLVGADEPADEDVVQAAKGEGDGGRGEDDDVAGGAEVEATAGGAGGDDGGGHVEAAVGVGRVLGVAQDGLFEVVGEEDGAARGDAHEQLELRAAGAVEGRAVVYLLDDGGGVAAAGDGGSAGVRGRDARRQRVQVDAHEPRQRLHVDELYLGVARVGEDGLHAAVLLAVAHEAALGVQQGPLRVDEVPAGGGVVGLGPGQDEGEVAVLGHRVAPQHAVLALDFLRALRREDGARVGHVQTHGGLVGVGQRTRAPHGAAKDLGEGPVLALEVVHGIARLVIVVRLGGVADELLRGWWPGNRVV</sequence>
<evidence type="ECO:0000256" key="10">
    <source>
        <dbReference type="ARBA" id="ARBA00023145"/>
    </source>
</evidence>
<dbReference type="Proteomes" id="UP001163105">
    <property type="component" value="Unassembled WGS sequence"/>
</dbReference>
<comment type="cofactor">
    <cofactor evidence="12">
        <name>Zn(2+)</name>
        <dbReference type="ChEBI" id="CHEBI:29105"/>
    </cofactor>
    <text evidence="12">Binds 1 zinc ion per subunit.</text>
</comment>
<dbReference type="EC" id="3.4.24.-" evidence="13"/>
<organism evidence="15 16">
    <name type="scientific">Purpureocillium lavendulum</name>
    <dbReference type="NCBI Taxonomy" id="1247861"/>
    <lineage>
        <taxon>Eukaryota</taxon>
        <taxon>Fungi</taxon>
        <taxon>Dikarya</taxon>
        <taxon>Ascomycota</taxon>
        <taxon>Pezizomycotina</taxon>
        <taxon>Sordariomycetes</taxon>
        <taxon>Hypocreomycetidae</taxon>
        <taxon>Hypocreales</taxon>
        <taxon>Ophiocordycipitaceae</taxon>
        <taxon>Purpureocillium</taxon>
    </lineage>
</organism>
<dbReference type="InterPro" id="IPR011096">
    <property type="entry name" value="FTP_domain"/>
</dbReference>
<dbReference type="Pfam" id="PF07504">
    <property type="entry name" value="FTP"/>
    <property type="match status" value="1"/>
</dbReference>
<evidence type="ECO:0000256" key="3">
    <source>
        <dbReference type="ARBA" id="ARBA00022525"/>
    </source>
</evidence>
<comment type="similarity">
    <text evidence="2 13">Belongs to the peptidase M36 family.</text>
</comment>
<dbReference type="PRINTS" id="PR00999">
    <property type="entry name" value="FUNGALYSIN"/>
</dbReference>
<proteinExistence type="inferred from homology"/>
<dbReference type="Gene3D" id="1.10.390.10">
    <property type="entry name" value="Neutral Protease Domain 2"/>
    <property type="match status" value="1"/>
</dbReference>
<dbReference type="GO" id="GO:0006508">
    <property type="term" value="P:proteolysis"/>
    <property type="evidence" value="ECO:0007669"/>
    <property type="project" value="UniProtKB-KW"/>
</dbReference>
<dbReference type="GO" id="GO:0008270">
    <property type="term" value="F:zinc ion binding"/>
    <property type="evidence" value="ECO:0007669"/>
    <property type="project" value="InterPro"/>
</dbReference>
<dbReference type="PANTHER" id="PTHR33478">
    <property type="entry name" value="EXTRACELLULAR METALLOPROTEINASE MEP"/>
    <property type="match status" value="1"/>
</dbReference>
<reference evidence="15" key="1">
    <citation type="submission" date="2023-01" db="EMBL/GenBank/DDBJ databases">
        <title>The growth and conidiation of Purpureocillium lavendulum are regulated by nitrogen source and histone H3K14 acetylation.</title>
        <authorList>
            <person name="Tang P."/>
            <person name="Han J."/>
            <person name="Zhang C."/>
            <person name="Tang P."/>
            <person name="Qi F."/>
            <person name="Zhang K."/>
            <person name="Liang L."/>
        </authorList>
    </citation>
    <scope>NUCLEOTIDE SEQUENCE</scope>
    <source>
        <strain evidence="15">YMF1.00683</strain>
    </source>
</reference>
<keyword evidence="3 13" id="KW-0964">Secreted</keyword>
<dbReference type="InterPro" id="IPR050371">
    <property type="entry name" value="Fungal_virulence_M36"/>
</dbReference>
<evidence type="ECO:0000259" key="14">
    <source>
        <dbReference type="Pfam" id="PF07504"/>
    </source>
</evidence>
<keyword evidence="16" id="KW-1185">Reference proteome</keyword>
<evidence type="ECO:0000256" key="4">
    <source>
        <dbReference type="ARBA" id="ARBA00022670"/>
    </source>
</evidence>
<evidence type="ECO:0000256" key="1">
    <source>
        <dbReference type="ARBA" id="ARBA00004613"/>
    </source>
</evidence>
<dbReference type="EMBL" id="JAQHRD010000007">
    <property type="protein sequence ID" value="KAJ6438876.1"/>
    <property type="molecule type" value="Genomic_DNA"/>
</dbReference>
<dbReference type="CDD" id="cd09596">
    <property type="entry name" value="M36"/>
    <property type="match status" value="1"/>
</dbReference>
<keyword evidence="6" id="KW-0732">Signal</keyword>
<dbReference type="InterPro" id="IPR027268">
    <property type="entry name" value="Peptidase_M4/M1_CTD_sf"/>
</dbReference>
<feature type="active site" evidence="11">
    <location>
        <position position="475"/>
    </location>
</feature>
<feature type="binding site" evidence="12">
    <location>
        <position position="474"/>
    </location>
    <ligand>
        <name>Zn(2+)</name>
        <dbReference type="ChEBI" id="CHEBI:29105"/>
        <note>catalytic</note>
    </ligand>
</feature>
<evidence type="ECO:0000313" key="16">
    <source>
        <dbReference type="Proteomes" id="UP001163105"/>
    </source>
</evidence>
<evidence type="ECO:0000256" key="6">
    <source>
        <dbReference type="ARBA" id="ARBA00022729"/>
    </source>
</evidence>
<comment type="caution">
    <text evidence="15">The sequence shown here is derived from an EMBL/GenBank/DDBJ whole genome shotgun (WGS) entry which is preliminary data.</text>
</comment>
<name>A0AB34FJP6_9HYPO</name>
<dbReference type="GO" id="GO:0005576">
    <property type="term" value="C:extracellular region"/>
    <property type="evidence" value="ECO:0007669"/>
    <property type="project" value="UniProtKB-SubCell"/>
</dbReference>
<evidence type="ECO:0000256" key="5">
    <source>
        <dbReference type="ARBA" id="ARBA00022723"/>
    </source>
</evidence>
<accession>A0AB34FJP6</accession>
<dbReference type="SUPFAM" id="SSF55486">
    <property type="entry name" value="Metalloproteases ('zincins'), catalytic domain"/>
    <property type="match status" value="1"/>
</dbReference>
<evidence type="ECO:0000256" key="11">
    <source>
        <dbReference type="PIRSR" id="PIRSR601842-1"/>
    </source>
</evidence>
<keyword evidence="7 13" id="KW-0378">Hydrolase</keyword>
<evidence type="ECO:0000256" key="12">
    <source>
        <dbReference type="PIRSR" id="PIRSR601842-2"/>
    </source>
</evidence>
<keyword evidence="10 13" id="KW-0865">Zymogen</keyword>
<protein>
    <recommendedName>
        <fullName evidence="13">Extracellular metalloproteinase</fullName>
        <ecNumber evidence="13">3.4.24.-</ecNumber>
    </recommendedName>
    <alternativeName>
        <fullName evidence="13">Fungalysin</fullName>
    </alternativeName>
</protein>
<evidence type="ECO:0000256" key="2">
    <source>
        <dbReference type="ARBA" id="ARBA00006006"/>
    </source>
</evidence>
<keyword evidence="5 12" id="KW-0479">Metal-binding</keyword>
<dbReference type="Pfam" id="PF02128">
    <property type="entry name" value="Peptidase_M36"/>
    <property type="match status" value="1"/>
</dbReference>
<feature type="domain" description="FTP" evidence="14">
    <location>
        <begin position="126"/>
        <end position="177"/>
    </location>
</feature>
<dbReference type="GO" id="GO:0004222">
    <property type="term" value="F:metalloendopeptidase activity"/>
    <property type="evidence" value="ECO:0007669"/>
    <property type="project" value="InterPro"/>
</dbReference>
<keyword evidence="9 13" id="KW-0482">Metalloprotease</keyword>
<evidence type="ECO:0000256" key="8">
    <source>
        <dbReference type="ARBA" id="ARBA00022833"/>
    </source>
</evidence>